<comment type="caution">
    <text evidence="1">The sequence shown here is derived from an EMBL/GenBank/DDBJ whole genome shotgun (WGS) entry which is preliminary data.</text>
</comment>
<evidence type="ECO:0000313" key="1">
    <source>
        <dbReference type="EMBL" id="MFC1458629.1"/>
    </source>
</evidence>
<dbReference type="CDD" id="cd00377">
    <property type="entry name" value="ICL_PEPM"/>
    <property type="match status" value="1"/>
</dbReference>
<dbReference type="RefSeq" id="WP_377030534.1">
    <property type="nucleotide sequence ID" value="NZ_JBHOMY010000058.1"/>
</dbReference>
<dbReference type="Proteomes" id="UP001593940">
    <property type="component" value="Unassembled WGS sequence"/>
</dbReference>
<dbReference type="InterPro" id="IPR039556">
    <property type="entry name" value="ICL/PEPM"/>
</dbReference>
<dbReference type="Pfam" id="PF13714">
    <property type="entry name" value="PEP_mutase"/>
    <property type="match status" value="1"/>
</dbReference>
<dbReference type="PANTHER" id="PTHR42905">
    <property type="entry name" value="PHOSPHOENOLPYRUVATE CARBOXYLASE"/>
    <property type="match status" value="1"/>
</dbReference>
<gene>
    <name evidence="1" type="ORF">ACETIH_18365</name>
</gene>
<reference evidence="1 2" key="1">
    <citation type="submission" date="2024-09" db="EMBL/GenBank/DDBJ databases">
        <title>Nodulacao em especies de Leguminosae Basais da Amazonia e Caracterizacao dos Rizobios e Bacterias Associadas aos Nodulos.</title>
        <authorList>
            <person name="Jambeiro I.C.A."/>
            <person name="Lopes I.S."/>
            <person name="Aguiar E.R.G.R."/>
            <person name="Santos A.F.J."/>
            <person name="Dos Santos J.M.F."/>
            <person name="Gross E."/>
        </authorList>
    </citation>
    <scope>NUCLEOTIDE SEQUENCE [LARGE SCALE GENOMIC DNA]</scope>
    <source>
        <strain evidence="1 2">BRUESC1165</strain>
    </source>
</reference>
<dbReference type="InterPro" id="IPR040442">
    <property type="entry name" value="Pyrv_kinase-like_dom_sf"/>
</dbReference>
<organism evidence="1 2">
    <name type="scientific">Microvirga arabica</name>
    <dbReference type="NCBI Taxonomy" id="1128671"/>
    <lineage>
        <taxon>Bacteria</taxon>
        <taxon>Pseudomonadati</taxon>
        <taxon>Pseudomonadota</taxon>
        <taxon>Alphaproteobacteria</taxon>
        <taxon>Hyphomicrobiales</taxon>
        <taxon>Methylobacteriaceae</taxon>
        <taxon>Microvirga</taxon>
    </lineage>
</organism>
<accession>A0ABV6YBK2</accession>
<proteinExistence type="predicted"/>
<dbReference type="Gene3D" id="3.20.20.60">
    <property type="entry name" value="Phosphoenolpyruvate-binding domains"/>
    <property type="match status" value="1"/>
</dbReference>
<dbReference type="PANTHER" id="PTHR42905:SF5">
    <property type="entry name" value="CARBOXYVINYL-CARBOXYPHOSPHONATE PHOSPHORYLMUTASE, CHLOROPLASTIC"/>
    <property type="match status" value="1"/>
</dbReference>
<evidence type="ECO:0000313" key="2">
    <source>
        <dbReference type="Proteomes" id="UP001593940"/>
    </source>
</evidence>
<name>A0ABV6YBK2_9HYPH</name>
<dbReference type="InterPro" id="IPR015813">
    <property type="entry name" value="Pyrv/PenolPyrv_kinase-like_dom"/>
</dbReference>
<dbReference type="EMBL" id="JBHOMY010000058">
    <property type="protein sequence ID" value="MFC1458629.1"/>
    <property type="molecule type" value="Genomic_DNA"/>
</dbReference>
<keyword evidence="2" id="KW-1185">Reference proteome</keyword>
<dbReference type="SUPFAM" id="SSF51621">
    <property type="entry name" value="Phosphoenolpyruvate/pyruvate domain"/>
    <property type="match status" value="1"/>
</dbReference>
<protein>
    <submittedName>
        <fullName evidence="1">Oxaloacetate decarboxylase</fullName>
    </submittedName>
</protein>
<sequence>MRLRDNVITEKASTHFRRLLTEGPFPVVGIWGATAHHAQIAEATGFSHFGISGANTSTHLLGLPDAGLMTLTELVENTRRICQAVSIPVVVDCDTGFGNAINVHRTVDEIIRAGAASLFIEDQVAPKRCGFVKGKELIPLDEAVGKYRAACDVRDRLDPDFVIMARTDARGAVGGGMEEVLRRGRAYLDAGVDVLYVEALQSREEIRAVREAFPDAWLKVTPYAINPPVTTAEMREFGLCTAGLHITKIGAIAMYDFLLDYAKRGSDAYNEFADRNSDHPLGGFGIFDLTGFPRIQEMEKAYLPAESMTRYENSLGVYDPRVGHSKRNAQAAE</sequence>